<dbReference type="EMBL" id="UPTC01000168">
    <property type="protein sequence ID" value="VBB27009.1"/>
    <property type="molecule type" value="Genomic_DNA"/>
</dbReference>
<accession>A0A498S193</accession>
<sequence>MQRISDQSSEARAREKKLGEIYQSQALSSSSSSPAFIIKLRKEKLEKQAFSPQEVMSAEGFWLFDGLEEEPYGLLPLVNLSGKGGPTSTKFVERIGSYQWYLNDETPTIVMPGMPPESFFWAGGKLQQDHGVVIYDVNHLKIPTGSLDTAVLAAHHITTKAKKPINFNDYNFITDAVNLQKLFAFAQEAGDGLFRIDAERIGKTVLLTRMEASDLMEIGHVTFDQALKRKMTKARSRFTTGPFFQLVSYQFGQFKLLVRFEVDCADYAAVKMQSDDHLEKEGELEPKKEKFNENSAISYIEYGEVPRNVPLQLLTTYPQGAGFPFFTWAQMFFTTADQEIVGWFKGNGDFGKPAMNTLSDISKLIKPLPYVVLSKVHDCLDKIAKFLIKNDPEFKCALIWKGKNHLEIFAKTSTTGAVSPGVKEMMKTQCKEPDESEE</sequence>
<dbReference type="STRING" id="6277.A0A498S193"/>
<dbReference type="AlphaFoldDB" id="A0A498S193"/>
<reference evidence="1 2" key="1">
    <citation type="submission" date="2018-08" db="EMBL/GenBank/DDBJ databases">
        <authorList>
            <person name="Laetsch R D."/>
            <person name="Stevens L."/>
            <person name="Kumar S."/>
            <person name="Blaxter L. M."/>
        </authorList>
    </citation>
    <scope>NUCLEOTIDE SEQUENCE [LARGE SCALE GENOMIC DNA]</scope>
</reference>
<proteinExistence type="predicted"/>
<dbReference type="PANTHER" id="PTHR35179:SF2">
    <property type="entry name" value="START DOMAIN-CONTAINING PROTEIN"/>
    <property type="match status" value="1"/>
</dbReference>
<dbReference type="PANTHER" id="PTHR35179">
    <property type="entry name" value="PROTEIN CBG02620"/>
    <property type="match status" value="1"/>
</dbReference>
<evidence type="ECO:0000313" key="2">
    <source>
        <dbReference type="Proteomes" id="UP000276991"/>
    </source>
</evidence>
<gene>
    <name evidence="1" type="ORF">NAV_LOCUS1839</name>
</gene>
<dbReference type="OrthoDB" id="5393654at2759"/>
<dbReference type="Proteomes" id="UP000276991">
    <property type="component" value="Unassembled WGS sequence"/>
</dbReference>
<protein>
    <submittedName>
        <fullName evidence="1">Uncharacterized protein</fullName>
    </submittedName>
</protein>
<keyword evidence="2" id="KW-1185">Reference proteome</keyword>
<name>A0A498S193_ACAVI</name>
<evidence type="ECO:0000313" key="1">
    <source>
        <dbReference type="EMBL" id="VBB27009.1"/>
    </source>
</evidence>
<organism evidence="1 2">
    <name type="scientific">Acanthocheilonema viteae</name>
    <name type="common">Filarial nematode worm</name>
    <name type="synonym">Dipetalonema viteae</name>
    <dbReference type="NCBI Taxonomy" id="6277"/>
    <lineage>
        <taxon>Eukaryota</taxon>
        <taxon>Metazoa</taxon>
        <taxon>Ecdysozoa</taxon>
        <taxon>Nematoda</taxon>
        <taxon>Chromadorea</taxon>
        <taxon>Rhabditida</taxon>
        <taxon>Spirurina</taxon>
        <taxon>Spiruromorpha</taxon>
        <taxon>Filarioidea</taxon>
        <taxon>Onchocercidae</taxon>
        <taxon>Acanthocheilonema</taxon>
    </lineage>
</organism>